<name>A0A1F6BR06_9BACT</name>
<evidence type="ECO:0008006" key="10">
    <source>
        <dbReference type="Google" id="ProtNLM"/>
    </source>
</evidence>
<dbReference type="CDD" id="cd06171">
    <property type="entry name" value="Sigma70_r4"/>
    <property type="match status" value="1"/>
</dbReference>
<dbReference type="Pfam" id="PF04542">
    <property type="entry name" value="Sigma70_r2"/>
    <property type="match status" value="1"/>
</dbReference>
<dbReference type="InterPro" id="IPR036388">
    <property type="entry name" value="WH-like_DNA-bd_sf"/>
</dbReference>
<dbReference type="PANTHER" id="PTHR43133">
    <property type="entry name" value="RNA POLYMERASE ECF-TYPE SIGMA FACTO"/>
    <property type="match status" value="1"/>
</dbReference>
<proteinExistence type="inferred from homology"/>
<dbReference type="InterPro" id="IPR013325">
    <property type="entry name" value="RNA_pol_sigma_r2"/>
</dbReference>
<dbReference type="EMBL" id="MFKI01000014">
    <property type="protein sequence ID" value="OGG39356.1"/>
    <property type="molecule type" value="Genomic_DNA"/>
</dbReference>
<keyword evidence="2" id="KW-0805">Transcription regulation</keyword>
<evidence type="ECO:0000256" key="2">
    <source>
        <dbReference type="ARBA" id="ARBA00023015"/>
    </source>
</evidence>
<feature type="domain" description="RNA polymerase sigma-70 region 2" evidence="6">
    <location>
        <begin position="23"/>
        <end position="90"/>
    </location>
</feature>
<evidence type="ECO:0000313" key="8">
    <source>
        <dbReference type="EMBL" id="OGG39356.1"/>
    </source>
</evidence>
<dbReference type="SUPFAM" id="SSF88659">
    <property type="entry name" value="Sigma3 and sigma4 domains of RNA polymerase sigma factors"/>
    <property type="match status" value="1"/>
</dbReference>
<gene>
    <name evidence="8" type="ORF">A2127_01385</name>
</gene>
<dbReference type="InterPro" id="IPR013324">
    <property type="entry name" value="RNA_pol_sigma_r3/r4-like"/>
</dbReference>
<keyword evidence="4" id="KW-0238">DNA-binding</keyword>
<comment type="caution">
    <text evidence="8">The sequence shown here is derived from an EMBL/GenBank/DDBJ whole genome shotgun (WGS) entry which is preliminary data.</text>
</comment>
<keyword evidence="5" id="KW-0804">Transcription</keyword>
<dbReference type="InterPro" id="IPR039425">
    <property type="entry name" value="RNA_pol_sigma-70-like"/>
</dbReference>
<dbReference type="GO" id="GO:0016987">
    <property type="term" value="F:sigma factor activity"/>
    <property type="evidence" value="ECO:0007669"/>
    <property type="project" value="UniProtKB-KW"/>
</dbReference>
<dbReference type="GO" id="GO:0006352">
    <property type="term" value="P:DNA-templated transcription initiation"/>
    <property type="evidence" value="ECO:0007669"/>
    <property type="project" value="InterPro"/>
</dbReference>
<dbReference type="SUPFAM" id="SSF88946">
    <property type="entry name" value="Sigma2 domain of RNA polymerase sigma factors"/>
    <property type="match status" value="1"/>
</dbReference>
<feature type="domain" description="RNA polymerase sigma-70 region 4" evidence="7">
    <location>
        <begin position="125"/>
        <end position="174"/>
    </location>
</feature>
<dbReference type="AlphaFoldDB" id="A0A1F6BR06"/>
<evidence type="ECO:0000256" key="1">
    <source>
        <dbReference type="ARBA" id="ARBA00010641"/>
    </source>
</evidence>
<accession>A0A1F6BR06</accession>
<evidence type="ECO:0000259" key="7">
    <source>
        <dbReference type="Pfam" id="PF04545"/>
    </source>
</evidence>
<dbReference type="Proteomes" id="UP000179324">
    <property type="component" value="Unassembled WGS sequence"/>
</dbReference>
<dbReference type="InterPro" id="IPR007630">
    <property type="entry name" value="RNA_pol_sigma70_r4"/>
</dbReference>
<dbReference type="Pfam" id="PF04545">
    <property type="entry name" value="Sigma70_r4"/>
    <property type="match status" value="1"/>
</dbReference>
<dbReference type="Gene3D" id="1.10.10.10">
    <property type="entry name" value="Winged helix-like DNA-binding domain superfamily/Winged helix DNA-binding domain"/>
    <property type="match status" value="1"/>
</dbReference>
<evidence type="ECO:0000313" key="9">
    <source>
        <dbReference type="Proteomes" id="UP000179324"/>
    </source>
</evidence>
<dbReference type="InterPro" id="IPR007627">
    <property type="entry name" value="RNA_pol_sigma70_r2"/>
</dbReference>
<protein>
    <recommendedName>
        <fullName evidence="10">RNA polymerase subunit sigma-24</fullName>
    </recommendedName>
</protein>
<comment type="similarity">
    <text evidence="1">Belongs to the sigma-70 factor family. ECF subfamily.</text>
</comment>
<keyword evidence="3" id="KW-0731">Sigma factor</keyword>
<evidence type="ECO:0000259" key="6">
    <source>
        <dbReference type="Pfam" id="PF04542"/>
    </source>
</evidence>
<dbReference type="GO" id="GO:0003677">
    <property type="term" value="F:DNA binding"/>
    <property type="evidence" value="ECO:0007669"/>
    <property type="project" value="UniProtKB-KW"/>
</dbReference>
<reference evidence="8 9" key="1">
    <citation type="journal article" date="2016" name="Nat. Commun.">
        <title>Thousands of microbial genomes shed light on interconnected biogeochemical processes in an aquifer system.</title>
        <authorList>
            <person name="Anantharaman K."/>
            <person name="Brown C.T."/>
            <person name="Hug L.A."/>
            <person name="Sharon I."/>
            <person name="Castelle C.J."/>
            <person name="Probst A.J."/>
            <person name="Thomas B.C."/>
            <person name="Singh A."/>
            <person name="Wilkins M.J."/>
            <person name="Karaoz U."/>
            <person name="Brodie E.L."/>
            <person name="Williams K.H."/>
            <person name="Hubbard S.S."/>
            <person name="Banfield J.F."/>
        </authorList>
    </citation>
    <scope>NUCLEOTIDE SEQUENCE [LARGE SCALE GENOMIC DNA]</scope>
</reference>
<evidence type="ECO:0000256" key="5">
    <source>
        <dbReference type="ARBA" id="ARBA00023163"/>
    </source>
</evidence>
<dbReference type="PANTHER" id="PTHR43133:SF57">
    <property type="entry name" value="RNA POLYMERASE SIGMA-70 FACTOR"/>
    <property type="match status" value="1"/>
</dbReference>
<dbReference type="InterPro" id="IPR014284">
    <property type="entry name" value="RNA_pol_sigma-70_dom"/>
</dbReference>
<dbReference type="NCBIfam" id="TIGR02937">
    <property type="entry name" value="sigma70-ECF"/>
    <property type="match status" value="1"/>
</dbReference>
<organism evidence="8 9">
    <name type="scientific">Candidatus Jorgensenbacteria bacterium GWC1_48_12</name>
    <dbReference type="NCBI Taxonomy" id="1798469"/>
    <lineage>
        <taxon>Bacteria</taxon>
        <taxon>Candidatus Joergenseniibacteriota</taxon>
    </lineage>
</organism>
<evidence type="ECO:0000256" key="4">
    <source>
        <dbReference type="ARBA" id="ARBA00023125"/>
    </source>
</evidence>
<dbReference type="Gene3D" id="1.10.1740.10">
    <property type="match status" value="1"/>
</dbReference>
<sequence length="179" mass="20799">MNKEEQDLVEKARKGESEAFGSLYDKYFDSIYRFVYLKTGNKTDAEDLSHQVFLSAWQKIENYQFRGFPFSSWLYKIALNAVIDHWRTRKPSVSIDLVKDDLLSELPAFHEEVDQKFSLVLVKNAIAKLEPDQQDVIVMKFVDELSNKEISDVLGKSEGAIRVIQHRALRQLKKLIEEA</sequence>
<evidence type="ECO:0000256" key="3">
    <source>
        <dbReference type="ARBA" id="ARBA00023082"/>
    </source>
</evidence>